<dbReference type="Gene3D" id="3.40.50.1820">
    <property type="entry name" value="alpha/beta hydrolase"/>
    <property type="match status" value="1"/>
</dbReference>
<dbReference type="InterPro" id="IPR051044">
    <property type="entry name" value="MAG_DAG_Lipase"/>
</dbReference>
<evidence type="ECO:0000313" key="3">
    <source>
        <dbReference type="Proteomes" id="UP000633219"/>
    </source>
</evidence>
<reference evidence="2" key="1">
    <citation type="submission" date="2021-01" db="EMBL/GenBank/DDBJ databases">
        <title>Rhizobium sp. strain KVB221 16S ribosomal RNA gene Genome sequencing and assembly.</title>
        <authorList>
            <person name="Kang M."/>
        </authorList>
    </citation>
    <scope>NUCLEOTIDE SEQUENCE</scope>
    <source>
        <strain evidence="2">KVB221</strain>
    </source>
</reference>
<dbReference type="PANTHER" id="PTHR11614">
    <property type="entry name" value="PHOSPHOLIPASE-RELATED"/>
    <property type="match status" value="1"/>
</dbReference>
<dbReference type="Pfam" id="PF12146">
    <property type="entry name" value="Hydrolase_4"/>
    <property type="match status" value="1"/>
</dbReference>
<evidence type="ECO:0000313" key="2">
    <source>
        <dbReference type="EMBL" id="MBL0372504.1"/>
    </source>
</evidence>
<keyword evidence="2" id="KW-0378">Hydrolase</keyword>
<dbReference type="SUPFAM" id="SSF53474">
    <property type="entry name" value="alpha/beta-Hydrolases"/>
    <property type="match status" value="1"/>
</dbReference>
<sequence length="325" mass="36067">MRAVLLDILNASPGNAVPPNHFAGYFKTFDGLELRYAVFRSGSRLPKGTVVLLQGRNESIEKYFETIQDLNAMGLWVATFDWRGQGGSPRLLKNRSRGHIRRFSDLERDLDAFLEAIVLPDAKLPFSILGHSMGALVALKAAPRLANRIERMVLCAPFIDAAGLRLPRWLLKFLANAATTFGFGWVQFGRDRRNKPFSSNKVTSDPARFERNRLIVKTCPQLGIGPPTARWISTMIDTIETINSIDYLKRIEVPSLVIAPSADKVVPYQGLEGLSRKFRASKLITIAGSEHEILQERDIFRGQALAAIDAFIPGSDADPSIYTGA</sequence>
<organism evidence="2 3">
    <name type="scientific">Rhizobium setariae</name>
    <dbReference type="NCBI Taxonomy" id="2801340"/>
    <lineage>
        <taxon>Bacteria</taxon>
        <taxon>Pseudomonadati</taxon>
        <taxon>Pseudomonadota</taxon>
        <taxon>Alphaproteobacteria</taxon>
        <taxon>Hyphomicrobiales</taxon>
        <taxon>Rhizobiaceae</taxon>
        <taxon>Rhizobium/Agrobacterium group</taxon>
        <taxon>Rhizobium</taxon>
    </lineage>
</organism>
<feature type="domain" description="Serine aminopeptidase S33" evidence="1">
    <location>
        <begin position="46"/>
        <end position="298"/>
    </location>
</feature>
<keyword evidence="3" id="KW-1185">Reference proteome</keyword>
<comment type="caution">
    <text evidence="2">The sequence shown here is derived from an EMBL/GenBank/DDBJ whole genome shotgun (WGS) entry which is preliminary data.</text>
</comment>
<dbReference type="EMBL" id="JAEQNC010000005">
    <property type="protein sequence ID" value="MBL0372504.1"/>
    <property type="molecule type" value="Genomic_DNA"/>
</dbReference>
<protein>
    <submittedName>
        <fullName evidence="2">Alpha/beta hydrolase</fullName>
    </submittedName>
</protein>
<gene>
    <name evidence="2" type="ORF">JJB09_10730</name>
</gene>
<dbReference type="AlphaFoldDB" id="A0A937CNX3"/>
<dbReference type="InterPro" id="IPR022742">
    <property type="entry name" value="Hydrolase_4"/>
</dbReference>
<dbReference type="InterPro" id="IPR029058">
    <property type="entry name" value="AB_hydrolase_fold"/>
</dbReference>
<dbReference type="Proteomes" id="UP000633219">
    <property type="component" value="Unassembled WGS sequence"/>
</dbReference>
<dbReference type="GO" id="GO:0016787">
    <property type="term" value="F:hydrolase activity"/>
    <property type="evidence" value="ECO:0007669"/>
    <property type="project" value="UniProtKB-KW"/>
</dbReference>
<name>A0A937CNX3_9HYPH</name>
<proteinExistence type="predicted"/>
<accession>A0A937CNX3</accession>
<evidence type="ECO:0000259" key="1">
    <source>
        <dbReference type="Pfam" id="PF12146"/>
    </source>
</evidence>